<gene>
    <name evidence="11" type="primary">RvY_00582-1</name>
    <name evidence="11" type="synonym">RvY_00582.1</name>
    <name evidence="11" type="ORF">RvY_00582</name>
</gene>
<dbReference type="STRING" id="947166.A0A1D1UDA0"/>
<dbReference type="GO" id="GO:0035556">
    <property type="term" value="P:intracellular signal transduction"/>
    <property type="evidence" value="ECO:0007669"/>
    <property type="project" value="TreeGrafter"/>
</dbReference>
<evidence type="ECO:0000256" key="1">
    <source>
        <dbReference type="ARBA" id="ARBA00001946"/>
    </source>
</evidence>
<organism evidence="11 12">
    <name type="scientific">Ramazzottius varieornatus</name>
    <name type="common">Water bear</name>
    <name type="synonym">Tardigrade</name>
    <dbReference type="NCBI Taxonomy" id="947166"/>
    <lineage>
        <taxon>Eukaryota</taxon>
        <taxon>Metazoa</taxon>
        <taxon>Ecdysozoa</taxon>
        <taxon>Tardigrada</taxon>
        <taxon>Eutardigrada</taxon>
        <taxon>Parachela</taxon>
        <taxon>Hypsibioidea</taxon>
        <taxon>Ramazzottiidae</taxon>
        <taxon>Ramazzottius</taxon>
    </lineage>
</organism>
<keyword evidence="5" id="KW-0547">Nucleotide-binding</keyword>
<evidence type="ECO:0000313" key="11">
    <source>
        <dbReference type="EMBL" id="GAU87784.1"/>
    </source>
</evidence>
<comment type="cofactor">
    <cofactor evidence="1">
        <name>Mg(2+)</name>
        <dbReference type="ChEBI" id="CHEBI:18420"/>
    </cofactor>
</comment>
<sequence length="152" mass="17111">MEAGTNRLKLTDFGFSTDDASRLSTTFCGSKAYAAPELIRAVPYSPQAVDIWALGCVFFVFVNGIMAFDETVEQSVLLYNQRNRVYVWRNPRNHSPVAKRVIENMLTCDWKLRPTSANLLNDPWIRNGVVHYKNQFGHPQPLTSGAVVPSSM</sequence>
<dbReference type="GO" id="GO:0007283">
    <property type="term" value="P:spermatogenesis"/>
    <property type="evidence" value="ECO:0007669"/>
    <property type="project" value="UniProtKB-KW"/>
</dbReference>
<dbReference type="SMART" id="SM00220">
    <property type="entry name" value="S_TKc"/>
    <property type="match status" value="1"/>
</dbReference>
<dbReference type="InterPro" id="IPR011009">
    <property type="entry name" value="Kinase-like_dom_sf"/>
</dbReference>
<dbReference type="PANTHER" id="PTHR24346:SF102">
    <property type="entry name" value="TESTIS-SPECIFIC SERINE_THREONINE-PROTEIN KINASE 1"/>
    <property type="match status" value="1"/>
</dbReference>
<dbReference type="Pfam" id="PF00069">
    <property type="entry name" value="Pkinase"/>
    <property type="match status" value="1"/>
</dbReference>
<dbReference type="OrthoDB" id="541276at2759"/>
<dbReference type="Proteomes" id="UP000186922">
    <property type="component" value="Unassembled WGS sequence"/>
</dbReference>
<evidence type="ECO:0000256" key="9">
    <source>
        <dbReference type="ARBA" id="ARBA00022871"/>
    </source>
</evidence>
<evidence type="ECO:0000259" key="10">
    <source>
        <dbReference type="PROSITE" id="PS50011"/>
    </source>
</evidence>
<dbReference type="GO" id="GO:0046872">
    <property type="term" value="F:metal ion binding"/>
    <property type="evidence" value="ECO:0007669"/>
    <property type="project" value="UniProtKB-KW"/>
</dbReference>
<protein>
    <recommendedName>
        <fullName evidence="10">Protein kinase domain-containing protein</fullName>
    </recommendedName>
</protein>
<proteinExistence type="predicted"/>
<accession>A0A1D1UDA0</accession>
<dbReference type="GO" id="GO:0030154">
    <property type="term" value="P:cell differentiation"/>
    <property type="evidence" value="ECO:0007669"/>
    <property type="project" value="UniProtKB-KW"/>
</dbReference>
<dbReference type="InterPro" id="IPR000719">
    <property type="entry name" value="Prot_kinase_dom"/>
</dbReference>
<evidence type="ECO:0000256" key="8">
    <source>
        <dbReference type="ARBA" id="ARBA00022842"/>
    </source>
</evidence>
<comment type="caution">
    <text evidence="11">The sequence shown here is derived from an EMBL/GenBank/DDBJ whole genome shotgun (WGS) entry which is preliminary data.</text>
</comment>
<keyword evidence="2" id="KW-0217">Developmental protein</keyword>
<evidence type="ECO:0000256" key="6">
    <source>
        <dbReference type="ARBA" id="ARBA00022782"/>
    </source>
</evidence>
<keyword evidence="7" id="KW-0067">ATP-binding</keyword>
<evidence type="ECO:0000313" key="12">
    <source>
        <dbReference type="Proteomes" id="UP000186922"/>
    </source>
</evidence>
<name>A0A1D1UDA0_RAMVA</name>
<dbReference type="AlphaFoldDB" id="A0A1D1UDA0"/>
<dbReference type="GO" id="GO:0050321">
    <property type="term" value="F:tau-protein kinase activity"/>
    <property type="evidence" value="ECO:0007669"/>
    <property type="project" value="TreeGrafter"/>
</dbReference>
<feature type="domain" description="Protein kinase" evidence="10">
    <location>
        <begin position="1"/>
        <end position="125"/>
    </location>
</feature>
<keyword evidence="4" id="KW-0479">Metal-binding</keyword>
<reference evidence="11 12" key="1">
    <citation type="journal article" date="2016" name="Nat. Commun.">
        <title>Extremotolerant tardigrade genome and improved radiotolerance of human cultured cells by tardigrade-unique protein.</title>
        <authorList>
            <person name="Hashimoto T."/>
            <person name="Horikawa D.D."/>
            <person name="Saito Y."/>
            <person name="Kuwahara H."/>
            <person name="Kozuka-Hata H."/>
            <person name="Shin-I T."/>
            <person name="Minakuchi Y."/>
            <person name="Ohishi K."/>
            <person name="Motoyama A."/>
            <person name="Aizu T."/>
            <person name="Enomoto A."/>
            <person name="Kondo K."/>
            <person name="Tanaka S."/>
            <person name="Hara Y."/>
            <person name="Koshikawa S."/>
            <person name="Sagara H."/>
            <person name="Miura T."/>
            <person name="Yokobori S."/>
            <person name="Miyagawa K."/>
            <person name="Suzuki Y."/>
            <person name="Kubo T."/>
            <person name="Oyama M."/>
            <person name="Kohara Y."/>
            <person name="Fujiyama A."/>
            <person name="Arakawa K."/>
            <person name="Katayama T."/>
            <person name="Toyoda A."/>
            <person name="Kunieda T."/>
        </authorList>
    </citation>
    <scope>NUCLEOTIDE SEQUENCE [LARGE SCALE GENOMIC DNA]</scope>
    <source>
        <strain evidence="11 12">YOKOZUNA-1</strain>
    </source>
</reference>
<keyword evidence="6" id="KW-0221">Differentiation</keyword>
<dbReference type="PROSITE" id="PS50011">
    <property type="entry name" value="PROTEIN_KINASE_DOM"/>
    <property type="match status" value="1"/>
</dbReference>
<keyword evidence="8" id="KW-0460">Magnesium</keyword>
<dbReference type="GO" id="GO:0005737">
    <property type="term" value="C:cytoplasm"/>
    <property type="evidence" value="ECO:0007669"/>
    <property type="project" value="TreeGrafter"/>
</dbReference>
<evidence type="ECO:0000256" key="2">
    <source>
        <dbReference type="ARBA" id="ARBA00022473"/>
    </source>
</evidence>
<evidence type="ECO:0000256" key="5">
    <source>
        <dbReference type="ARBA" id="ARBA00022741"/>
    </source>
</evidence>
<keyword evidence="12" id="KW-1185">Reference proteome</keyword>
<dbReference type="PANTHER" id="PTHR24346">
    <property type="entry name" value="MAP/MICROTUBULE AFFINITY-REGULATING KINASE"/>
    <property type="match status" value="1"/>
</dbReference>
<dbReference type="EMBL" id="BDGG01000001">
    <property type="protein sequence ID" value="GAU87784.1"/>
    <property type="molecule type" value="Genomic_DNA"/>
</dbReference>
<dbReference type="GO" id="GO:0005524">
    <property type="term" value="F:ATP binding"/>
    <property type="evidence" value="ECO:0007669"/>
    <property type="project" value="UniProtKB-KW"/>
</dbReference>
<evidence type="ECO:0000256" key="3">
    <source>
        <dbReference type="ARBA" id="ARBA00022553"/>
    </source>
</evidence>
<dbReference type="GO" id="GO:0000226">
    <property type="term" value="P:microtubule cytoskeleton organization"/>
    <property type="evidence" value="ECO:0007669"/>
    <property type="project" value="TreeGrafter"/>
</dbReference>
<evidence type="ECO:0000256" key="4">
    <source>
        <dbReference type="ARBA" id="ARBA00022723"/>
    </source>
</evidence>
<keyword evidence="9" id="KW-0744">Spermatogenesis</keyword>
<dbReference type="Gene3D" id="1.10.510.10">
    <property type="entry name" value="Transferase(Phosphotransferase) domain 1"/>
    <property type="match status" value="1"/>
</dbReference>
<evidence type="ECO:0000256" key="7">
    <source>
        <dbReference type="ARBA" id="ARBA00022840"/>
    </source>
</evidence>
<keyword evidence="3" id="KW-0597">Phosphoprotein</keyword>
<dbReference type="SUPFAM" id="SSF56112">
    <property type="entry name" value="Protein kinase-like (PK-like)"/>
    <property type="match status" value="1"/>
</dbReference>